<dbReference type="PANTHER" id="PTHR20961:SF98">
    <property type="entry name" value="GLYCOSYLTRANSFERASE"/>
    <property type="match status" value="1"/>
</dbReference>
<dbReference type="Pfam" id="PF04577">
    <property type="entry name" value="Glyco_transf_61"/>
    <property type="match status" value="1"/>
</dbReference>
<feature type="domain" description="Glycosyltransferase 61 catalytic" evidence="5">
    <location>
        <begin position="259"/>
        <end position="366"/>
    </location>
</feature>
<dbReference type="eggNOG" id="KOG4698">
    <property type="taxonomic scope" value="Eukaryota"/>
</dbReference>
<evidence type="ECO:0000313" key="6">
    <source>
        <dbReference type="EMBL" id="EEF50794.1"/>
    </source>
</evidence>
<organism evidence="6 7">
    <name type="scientific">Ricinus communis</name>
    <name type="common">Castor bean</name>
    <dbReference type="NCBI Taxonomy" id="3988"/>
    <lineage>
        <taxon>Eukaryota</taxon>
        <taxon>Viridiplantae</taxon>
        <taxon>Streptophyta</taxon>
        <taxon>Embryophyta</taxon>
        <taxon>Tracheophyta</taxon>
        <taxon>Spermatophyta</taxon>
        <taxon>Magnoliopsida</taxon>
        <taxon>eudicotyledons</taxon>
        <taxon>Gunneridae</taxon>
        <taxon>Pentapetalae</taxon>
        <taxon>rosids</taxon>
        <taxon>fabids</taxon>
        <taxon>Malpighiales</taxon>
        <taxon>Euphorbiaceae</taxon>
        <taxon>Acalyphoideae</taxon>
        <taxon>Acalypheae</taxon>
        <taxon>Ricinus</taxon>
    </lineage>
</organism>
<dbReference type="GO" id="GO:0016757">
    <property type="term" value="F:glycosyltransferase activity"/>
    <property type="evidence" value="ECO:0000318"/>
    <property type="project" value="GO_Central"/>
</dbReference>
<evidence type="ECO:0000256" key="2">
    <source>
        <dbReference type="ARBA" id="ARBA00022676"/>
    </source>
</evidence>
<dbReference type="PANTHER" id="PTHR20961">
    <property type="entry name" value="GLYCOSYLTRANSFERASE"/>
    <property type="match status" value="1"/>
</dbReference>
<dbReference type="InterPro" id="IPR049625">
    <property type="entry name" value="Glyco_transf_61_cat"/>
</dbReference>
<accession>B9RCX7</accession>
<proteinExistence type="predicted"/>
<dbReference type="InParanoid" id="B9RCX7"/>
<dbReference type="EMBL" id="EQ973775">
    <property type="protein sequence ID" value="EEF50794.1"/>
    <property type="molecule type" value="Genomic_DNA"/>
</dbReference>
<dbReference type="InterPro" id="IPR007657">
    <property type="entry name" value="Glycosyltransferase_61"/>
</dbReference>
<reference evidence="7" key="1">
    <citation type="journal article" date="2010" name="Nat. Biotechnol.">
        <title>Draft genome sequence of the oilseed species Ricinus communis.</title>
        <authorList>
            <person name="Chan A.P."/>
            <person name="Crabtree J."/>
            <person name="Zhao Q."/>
            <person name="Lorenzi H."/>
            <person name="Orvis J."/>
            <person name="Puiu D."/>
            <person name="Melake-Berhan A."/>
            <person name="Jones K.M."/>
            <person name="Redman J."/>
            <person name="Chen G."/>
            <person name="Cahoon E.B."/>
            <person name="Gedil M."/>
            <person name="Stanke M."/>
            <person name="Haas B.J."/>
            <person name="Wortman J.R."/>
            <person name="Fraser-Liggett C.M."/>
            <person name="Ravel J."/>
            <person name="Rabinowicz P.D."/>
        </authorList>
    </citation>
    <scope>NUCLEOTIDE SEQUENCE [LARGE SCALE GENOMIC DNA]</scope>
    <source>
        <strain evidence="7">cv. Hale</strain>
    </source>
</reference>
<keyword evidence="7" id="KW-1185">Reference proteome</keyword>
<evidence type="ECO:0000256" key="1">
    <source>
        <dbReference type="ARBA" id="ARBA00004323"/>
    </source>
</evidence>
<comment type="subcellular location">
    <subcellularLocation>
        <location evidence="1">Golgi apparatus membrane</location>
        <topology evidence="1">Single-pass type II membrane protein</topology>
    </subcellularLocation>
</comment>
<name>B9RCX7_RICCO</name>
<dbReference type="GO" id="GO:0000139">
    <property type="term" value="C:Golgi membrane"/>
    <property type="evidence" value="ECO:0007669"/>
    <property type="project" value="UniProtKB-SubCell"/>
</dbReference>
<gene>
    <name evidence="6" type="ORF">RCOM_1621910</name>
</gene>
<keyword evidence="2" id="KW-0328">Glycosyltransferase</keyword>
<evidence type="ECO:0000256" key="3">
    <source>
        <dbReference type="ARBA" id="ARBA00022679"/>
    </source>
</evidence>
<evidence type="ECO:0000256" key="4">
    <source>
        <dbReference type="ARBA" id="ARBA00023180"/>
    </source>
</evidence>
<dbReference type="Proteomes" id="UP000008311">
    <property type="component" value="Unassembled WGS sequence"/>
</dbReference>
<dbReference type="GO" id="GO:0016763">
    <property type="term" value="F:pentosyltransferase activity"/>
    <property type="evidence" value="ECO:0007669"/>
    <property type="project" value="UniProtKB-ARBA"/>
</dbReference>
<protein>
    <submittedName>
        <fullName evidence="6">Glycosyltransferase, putative</fullName>
    </submittedName>
</protein>
<evidence type="ECO:0000313" key="7">
    <source>
        <dbReference type="Proteomes" id="UP000008311"/>
    </source>
</evidence>
<sequence>MKKKRSFKIAVTCFVFFVFFFVFQINLCALSRSRNATRSSNINPGRKHLKLKTVWLNRTSLPPPPPSQASPQARKINCDRSNKAYDLCTIHGPTFLDPTVSTFYLVDPQSQGPSPPLHSMEKIRPYPRKWETVTMNRIKELTLTSGPSSPPCQVHHNVPALVFSAGGYTGNFFHDFNDGLIPLFITVKTVFSDDQDFVLVISKARDWWVSKYADLLRAFSKYPIINLDNDSSTHCFPSANIGLVSHGFMTINPKLLPNSQSFTHFHALLDKAYGHHQNQPSEFNSARKRPRLVITSRSGSVGRLILNQNEVKKIAQNIGFDVTVFEPTPHTPLREAYALINSSHAMIGVHGAALTHSLFLRPGSVFLQVVPLGNEKKAYKKSKKFMEKEG</sequence>
<keyword evidence="4" id="KW-0325">Glycoprotein</keyword>
<keyword evidence="3" id="KW-0808">Transferase</keyword>
<dbReference type="AlphaFoldDB" id="B9RCX7"/>
<evidence type="ECO:0000259" key="5">
    <source>
        <dbReference type="Pfam" id="PF04577"/>
    </source>
</evidence>